<keyword evidence="4" id="KW-0496">Mitochondrion</keyword>
<dbReference type="Proteomes" id="UP000007797">
    <property type="component" value="Unassembled WGS sequence"/>
</dbReference>
<gene>
    <name evidence="6" type="ORF">DFA_02885</name>
</gene>
<dbReference type="RefSeq" id="XP_004362492.1">
    <property type="nucleotide sequence ID" value="XM_004362435.1"/>
</dbReference>
<dbReference type="STRING" id="1054147.F4PIR2"/>
<dbReference type="PANTHER" id="PTHR13126">
    <property type="entry name" value="CHAPERONE ATP11"/>
    <property type="match status" value="1"/>
</dbReference>
<dbReference type="KEGG" id="dfa:DFA_02885"/>
<evidence type="ECO:0000256" key="1">
    <source>
        <dbReference type="ARBA" id="ARBA00004173"/>
    </source>
</evidence>
<keyword evidence="7" id="KW-1185">Reference proteome</keyword>
<protein>
    <recommendedName>
        <fullName evidence="8">ATP synthase mitochondrial F1 complex assembly factor 1</fullName>
    </recommendedName>
</protein>
<comment type="subcellular location">
    <subcellularLocation>
        <location evidence="1">Mitochondrion</location>
    </subcellularLocation>
</comment>
<name>F4PIR2_CACFS</name>
<dbReference type="Pfam" id="PF06644">
    <property type="entry name" value="ATP11"/>
    <property type="match status" value="1"/>
</dbReference>
<dbReference type="OrthoDB" id="16535at2759"/>
<proteinExistence type="inferred from homology"/>
<dbReference type="InterPro" id="IPR010591">
    <property type="entry name" value="ATP11"/>
</dbReference>
<evidence type="ECO:0000313" key="7">
    <source>
        <dbReference type="Proteomes" id="UP000007797"/>
    </source>
</evidence>
<dbReference type="GeneID" id="14876968"/>
<dbReference type="GO" id="GO:0033615">
    <property type="term" value="P:mitochondrial proton-transporting ATP synthase complex assembly"/>
    <property type="evidence" value="ECO:0007669"/>
    <property type="project" value="TreeGrafter"/>
</dbReference>
<evidence type="ECO:0000256" key="4">
    <source>
        <dbReference type="ARBA" id="ARBA00023128"/>
    </source>
</evidence>
<organism evidence="6 7">
    <name type="scientific">Cavenderia fasciculata</name>
    <name type="common">Slime mold</name>
    <name type="synonym">Dictyostelium fasciculatum</name>
    <dbReference type="NCBI Taxonomy" id="261658"/>
    <lineage>
        <taxon>Eukaryota</taxon>
        <taxon>Amoebozoa</taxon>
        <taxon>Evosea</taxon>
        <taxon>Eumycetozoa</taxon>
        <taxon>Dictyostelia</taxon>
        <taxon>Acytosteliales</taxon>
        <taxon>Cavenderiaceae</taxon>
        <taxon>Cavenderia</taxon>
    </lineage>
</organism>
<evidence type="ECO:0000313" key="6">
    <source>
        <dbReference type="EMBL" id="EGG24641.1"/>
    </source>
</evidence>
<evidence type="ECO:0000256" key="3">
    <source>
        <dbReference type="ARBA" id="ARBA00022946"/>
    </source>
</evidence>
<evidence type="ECO:0008006" key="8">
    <source>
        <dbReference type="Google" id="ProtNLM"/>
    </source>
</evidence>
<dbReference type="PANTHER" id="PTHR13126:SF0">
    <property type="entry name" value="ATP SYNTHASE MITOCHONDRIAL F1 COMPLEX ASSEMBLY FACTOR 1"/>
    <property type="match status" value="1"/>
</dbReference>
<feature type="region of interest" description="Disordered" evidence="5">
    <location>
        <begin position="301"/>
        <end position="371"/>
    </location>
</feature>
<reference evidence="7" key="1">
    <citation type="journal article" date="2011" name="Genome Res.">
        <title>Phylogeny-wide analysis of social amoeba genomes highlights ancient origins for complex intercellular communication.</title>
        <authorList>
            <person name="Heidel A.J."/>
            <person name="Lawal H.M."/>
            <person name="Felder M."/>
            <person name="Schilde C."/>
            <person name="Helps N.R."/>
            <person name="Tunggal B."/>
            <person name="Rivero F."/>
            <person name="John U."/>
            <person name="Schleicher M."/>
            <person name="Eichinger L."/>
            <person name="Platzer M."/>
            <person name="Noegel A.A."/>
            <person name="Schaap P."/>
            <person name="Gloeckner G."/>
        </authorList>
    </citation>
    <scope>NUCLEOTIDE SEQUENCE [LARGE SCALE GENOMIC DNA]</scope>
    <source>
        <strain evidence="7">SH3</strain>
    </source>
</reference>
<evidence type="ECO:0000256" key="2">
    <source>
        <dbReference type="ARBA" id="ARBA00009116"/>
    </source>
</evidence>
<evidence type="ECO:0000256" key="5">
    <source>
        <dbReference type="SAM" id="MobiDB-lite"/>
    </source>
</evidence>
<comment type="similarity">
    <text evidence="2">Belongs to the ATP11 family.</text>
</comment>
<keyword evidence="3" id="KW-0809">Transit peptide</keyword>
<dbReference type="GO" id="GO:0005739">
    <property type="term" value="C:mitochondrion"/>
    <property type="evidence" value="ECO:0007669"/>
    <property type="project" value="UniProtKB-SubCell"/>
</dbReference>
<dbReference type="AlphaFoldDB" id="F4PIR2"/>
<dbReference type="EMBL" id="GL883006">
    <property type="protein sequence ID" value="EGG24641.1"/>
    <property type="molecule type" value="Genomic_DNA"/>
</dbReference>
<feature type="region of interest" description="Disordered" evidence="5">
    <location>
        <begin position="68"/>
        <end position="90"/>
    </location>
</feature>
<sequence length="371" mass="41177">MFATRSFGVVNRIVVASTAATTPKKSHINLYNSLISNIKSNNININNNNNSINQSSLLLSSMSRRKITNAGSKGGQQQQQQQQQGGGSSTTRLSQCALALKDCKFYTTKPGIKPEPYVGPPPTLNEIVKLDLLQKESPETIKEIWIKYHENKDSICAIIPADVYLNLKKRAQACPLFVFPLPGDKGYISILYQYQEDYFMYTYLDQFKKHHVDAVPWLSAAHYTDLMASKGIVLMRADPNLEVLNTIQAQYLYSQTQIFLMDDRKFNIMQRFTYNPQNFDFNSVLREIEGQKSLLEIDNSKNPSAAAAATGNENTTTSTTSTSTATNTTKPTSTTLENNNNNNVSKEPNTNTTSTSTTSTSATTTTTAANK</sequence>
<accession>F4PIR2</accession>